<reference evidence="2 3" key="1">
    <citation type="submission" date="2021-06" db="EMBL/GenBank/DDBJ databases">
        <title>Caerostris darwini draft genome.</title>
        <authorList>
            <person name="Kono N."/>
            <person name="Arakawa K."/>
        </authorList>
    </citation>
    <scope>NUCLEOTIDE SEQUENCE [LARGE SCALE GENOMIC DNA]</scope>
</reference>
<protein>
    <submittedName>
        <fullName evidence="2">Uncharacterized protein</fullName>
    </submittedName>
</protein>
<proteinExistence type="predicted"/>
<feature type="compositionally biased region" description="Polar residues" evidence="1">
    <location>
        <begin position="36"/>
        <end position="45"/>
    </location>
</feature>
<comment type="caution">
    <text evidence="2">The sequence shown here is derived from an EMBL/GenBank/DDBJ whole genome shotgun (WGS) entry which is preliminary data.</text>
</comment>
<evidence type="ECO:0000256" key="1">
    <source>
        <dbReference type="SAM" id="MobiDB-lite"/>
    </source>
</evidence>
<organism evidence="2 3">
    <name type="scientific">Caerostris darwini</name>
    <dbReference type="NCBI Taxonomy" id="1538125"/>
    <lineage>
        <taxon>Eukaryota</taxon>
        <taxon>Metazoa</taxon>
        <taxon>Ecdysozoa</taxon>
        <taxon>Arthropoda</taxon>
        <taxon>Chelicerata</taxon>
        <taxon>Arachnida</taxon>
        <taxon>Araneae</taxon>
        <taxon>Araneomorphae</taxon>
        <taxon>Entelegynae</taxon>
        <taxon>Araneoidea</taxon>
        <taxon>Araneidae</taxon>
        <taxon>Caerostris</taxon>
    </lineage>
</organism>
<accession>A0AAV4QAA7</accession>
<dbReference type="Proteomes" id="UP001054837">
    <property type="component" value="Unassembled WGS sequence"/>
</dbReference>
<feature type="region of interest" description="Disordered" evidence="1">
    <location>
        <begin position="36"/>
        <end position="97"/>
    </location>
</feature>
<name>A0AAV4QAA7_9ARAC</name>
<evidence type="ECO:0000313" key="3">
    <source>
        <dbReference type="Proteomes" id="UP001054837"/>
    </source>
</evidence>
<dbReference type="AlphaFoldDB" id="A0AAV4QAA7"/>
<keyword evidence="3" id="KW-1185">Reference proteome</keyword>
<sequence>MDYEATIEKIKGKINSLGKCPIHNCPAHYCNTDDNFSQKNQANSNPKKRYAEPTIKSSKMRINQDDSFQRPNKRHTARSTPAEKSFRLPTHNKFDNIPDEPAVGGTAIFVKRHLPYHHIPTPPLQHIEATVISLNLPNLDPIIIASIYVPVTSDPQLFTLDLVKDLQIDDGSFWNLTKNFKSSQTKISHLNSTTSTAIKDLDKAELIAQNLEKRFQLNPISDPVHENTVMQTINNFYQNNSDDIIPPASPSVLPSSSRTRKLNRHLDLIPSPTKF</sequence>
<gene>
    <name evidence="2" type="ORF">CDAR_90901</name>
</gene>
<evidence type="ECO:0000313" key="2">
    <source>
        <dbReference type="EMBL" id="GIY05594.1"/>
    </source>
</evidence>
<dbReference type="EMBL" id="BPLQ01004108">
    <property type="protein sequence ID" value="GIY05594.1"/>
    <property type="molecule type" value="Genomic_DNA"/>
</dbReference>